<comment type="similarity">
    <text evidence="1">Belongs to the cytidine and deoxycytidylate deaminase family. ADAT2 subfamily.</text>
</comment>
<comment type="function">
    <text evidence="8">Catalyzes the deamination of adenosine to inosine at the wobble position 34 of tRNA(Arg2).</text>
</comment>
<dbReference type="InterPro" id="IPR016193">
    <property type="entry name" value="Cytidine_deaminase-like"/>
</dbReference>
<feature type="domain" description="CMP/dCMP-type deaminase" evidence="9">
    <location>
        <begin position="4"/>
        <end position="135"/>
    </location>
</feature>
<dbReference type="STRING" id="123320.SAMN06309945_0678"/>
<keyword evidence="3 8" id="KW-0819">tRNA processing</keyword>
<comment type="cofactor">
    <cofactor evidence="8">
        <name>Zn(2+)</name>
        <dbReference type="ChEBI" id="CHEBI:29105"/>
    </cofactor>
    <text evidence="8">Binds 1 zinc ion per subunit.</text>
</comment>
<keyword evidence="4 8" id="KW-0479">Metal-binding</keyword>
<evidence type="ECO:0000256" key="6">
    <source>
        <dbReference type="ARBA" id="ARBA00022833"/>
    </source>
</evidence>
<evidence type="ECO:0000256" key="8">
    <source>
        <dbReference type="HAMAP-Rule" id="MF_00972"/>
    </source>
</evidence>
<evidence type="ECO:0000256" key="3">
    <source>
        <dbReference type="ARBA" id="ARBA00022694"/>
    </source>
</evidence>
<dbReference type="SUPFAM" id="SSF53927">
    <property type="entry name" value="Cytidine deaminase-like"/>
    <property type="match status" value="1"/>
</dbReference>
<dbReference type="PROSITE" id="PS51747">
    <property type="entry name" value="CYT_DCMP_DEAMINASES_2"/>
    <property type="match status" value="1"/>
</dbReference>
<organism evidence="10 11">
    <name type="scientific">Okibacterium fritillariae</name>
    <dbReference type="NCBI Taxonomy" id="123320"/>
    <lineage>
        <taxon>Bacteria</taxon>
        <taxon>Bacillati</taxon>
        <taxon>Actinomycetota</taxon>
        <taxon>Actinomycetes</taxon>
        <taxon>Micrococcales</taxon>
        <taxon>Microbacteriaceae</taxon>
        <taxon>Okibacterium</taxon>
    </lineage>
</organism>
<dbReference type="InterPro" id="IPR028883">
    <property type="entry name" value="tRNA_aden_deaminase"/>
</dbReference>
<feature type="active site" description="Proton donor" evidence="8">
    <location>
        <position position="61"/>
    </location>
</feature>
<dbReference type="InterPro" id="IPR002125">
    <property type="entry name" value="CMP_dCMP_dom"/>
</dbReference>
<gene>
    <name evidence="8" type="primary">tadA</name>
    <name evidence="10" type="ORF">SAMN06309945_0678</name>
</gene>
<evidence type="ECO:0000256" key="2">
    <source>
        <dbReference type="ARBA" id="ARBA00011738"/>
    </source>
</evidence>
<comment type="subunit">
    <text evidence="2 8">Homodimer.</text>
</comment>
<keyword evidence="6 8" id="KW-0862">Zinc</keyword>
<dbReference type="InterPro" id="IPR016192">
    <property type="entry name" value="APOBEC/CMP_deaminase_Zn-bd"/>
</dbReference>
<dbReference type="PROSITE" id="PS00903">
    <property type="entry name" value="CYT_DCMP_DEAMINASES_1"/>
    <property type="match status" value="1"/>
</dbReference>
<dbReference type="AlphaFoldDB" id="A0A1T5INT0"/>
<evidence type="ECO:0000313" key="11">
    <source>
        <dbReference type="Proteomes" id="UP000190857"/>
    </source>
</evidence>
<name>A0A1T5INT0_9MICO</name>
<dbReference type="CDD" id="cd01285">
    <property type="entry name" value="nucleoside_deaminase"/>
    <property type="match status" value="1"/>
</dbReference>
<evidence type="ECO:0000259" key="9">
    <source>
        <dbReference type="PROSITE" id="PS51747"/>
    </source>
</evidence>
<dbReference type="EC" id="3.5.4.33" evidence="8"/>
<accession>A0A1T5INT0</accession>
<dbReference type="PANTHER" id="PTHR11079">
    <property type="entry name" value="CYTOSINE DEAMINASE FAMILY MEMBER"/>
    <property type="match status" value="1"/>
</dbReference>
<comment type="catalytic activity">
    <reaction evidence="7 8">
        <text>adenosine(34) in tRNA + H2O + H(+) = inosine(34) in tRNA + NH4(+)</text>
        <dbReference type="Rhea" id="RHEA:43168"/>
        <dbReference type="Rhea" id="RHEA-COMP:10373"/>
        <dbReference type="Rhea" id="RHEA-COMP:10374"/>
        <dbReference type="ChEBI" id="CHEBI:15377"/>
        <dbReference type="ChEBI" id="CHEBI:15378"/>
        <dbReference type="ChEBI" id="CHEBI:28938"/>
        <dbReference type="ChEBI" id="CHEBI:74411"/>
        <dbReference type="ChEBI" id="CHEBI:82852"/>
        <dbReference type="EC" id="3.5.4.33"/>
    </reaction>
</comment>
<feature type="binding site" evidence="8">
    <location>
        <position position="59"/>
    </location>
    <ligand>
        <name>Zn(2+)</name>
        <dbReference type="ChEBI" id="CHEBI:29105"/>
        <note>catalytic</note>
    </ligand>
</feature>
<dbReference type="Pfam" id="PF00383">
    <property type="entry name" value="dCMP_cyt_deam_1"/>
    <property type="match status" value="1"/>
</dbReference>
<keyword evidence="5 8" id="KW-0378">Hydrolase</keyword>
<dbReference type="NCBIfam" id="NF008113">
    <property type="entry name" value="PRK10860.1"/>
    <property type="match status" value="1"/>
</dbReference>
<sequence length="154" mass="16672">MPPQVPDHYRRWMLDALALSTRTSESGDVPVGALLFDGDGALIATGINERELLHDPTGHAEIVAMRRAAAARQDWHLADCTLVVTLEPCIMCAGAIVAARVGTVVFGAWDDKAGGAGSVYDILRDRRLNHRVEVYAGVEAEACGRVLTAFFREK</sequence>
<proteinExistence type="inferred from homology"/>
<dbReference type="PANTHER" id="PTHR11079:SF202">
    <property type="entry name" value="TRNA-SPECIFIC ADENOSINE DEAMINASE"/>
    <property type="match status" value="1"/>
</dbReference>
<dbReference type="Proteomes" id="UP000190857">
    <property type="component" value="Unassembled WGS sequence"/>
</dbReference>
<dbReference type="GO" id="GO:0052717">
    <property type="term" value="F:tRNA-specific adenosine-34 deaminase activity"/>
    <property type="evidence" value="ECO:0007669"/>
    <property type="project" value="UniProtKB-UniRule"/>
</dbReference>
<dbReference type="GO" id="GO:0002100">
    <property type="term" value="P:tRNA wobble adenosine to inosine editing"/>
    <property type="evidence" value="ECO:0007669"/>
    <property type="project" value="UniProtKB-UniRule"/>
</dbReference>
<dbReference type="HAMAP" id="MF_00972">
    <property type="entry name" value="tRNA_aden_deaminase"/>
    <property type="match status" value="1"/>
</dbReference>
<evidence type="ECO:0000256" key="5">
    <source>
        <dbReference type="ARBA" id="ARBA00022801"/>
    </source>
</evidence>
<keyword evidence="11" id="KW-1185">Reference proteome</keyword>
<reference evidence="10 11" key="1">
    <citation type="submission" date="2017-02" db="EMBL/GenBank/DDBJ databases">
        <authorList>
            <person name="Peterson S.W."/>
        </authorList>
    </citation>
    <scope>NUCLEOTIDE SEQUENCE [LARGE SCALE GENOMIC DNA]</scope>
    <source>
        <strain evidence="10 11">VKM Ac-2059</strain>
    </source>
</reference>
<evidence type="ECO:0000256" key="7">
    <source>
        <dbReference type="ARBA" id="ARBA00048045"/>
    </source>
</evidence>
<evidence type="ECO:0000256" key="1">
    <source>
        <dbReference type="ARBA" id="ARBA00010669"/>
    </source>
</evidence>
<feature type="binding site" evidence="8">
    <location>
        <position position="89"/>
    </location>
    <ligand>
        <name>Zn(2+)</name>
        <dbReference type="ChEBI" id="CHEBI:29105"/>
        <note>catalytic</note>
    </ligand>
</feature>
<dbReference type="Gene3D" id="3.40.140.10">
    <property type="entry name" value="Cytidine Deaminase, domain 2"/>
    <property type="match status" value="1"/>
</dbReference>
<feature type="binding site" evidence="8">
    <location>
        <position position="92"/>
    </location>
    <ligand>
        <name>Zn(2+)</name>
        <dbReference type="ChEBI" id="CHEBI:29105"/>
        <note>catalytic</note>
    </ligand>
</feature>
<evidence type="ECO:0000313" key="10">
    <source>
        <dbReference type="EMBL" id="SKC40864.1"/>
    </source>
</evidence>
<dbReference type="EMBL" id="FUZP01000001">
    <property type="protein sequence ID" value="SKC40864.1"/>
    <property type="molecule type" value="Genomic_DNA"/>
</dbReference>
<evidence type="ECO:0000256" key="4">
    <source>
        <dbReference type="ARBA" id="ARBA00022723"/>
    </source>
</evidence>
<protein>
    <recommendedName>
        <fullName evidence="8">tRNA-specific adenosine deaminase</fullName>
        <ecNumber evidence="8">3.5.4.33</ecNumber>
    </recommendedName>
</protein>
<dbReference type="GO" id="GO:0008270">
    <property type="term" value="F:zinc ion binding"/>
    <property type="evidence" value="ECO:0007669"/>
    <property type="project" value="UniProtKB-UniRule"/>
</dbReference>